<evidence type="ECO:0000256" key="3">
    <source>
        <dbReference type="ARBA" id="ARBA00022692"/>
    </source>
</evidence>
<dbReference type="RefSeq" id="WP_064230941.1">
    <property type="nucleotide sequence ID" value="NZ_LVZK01000001.1"/>
</dbReference>
<evidence type="ECO:0000256" key="1">
    <source>
        <dbReference type="ARBA" id="ARBA00004141"/>
    </source>
</evidence>
<feature type="transmembrane region" description="Helical" evidence="6">
    <location>
        <begin position="15"/>
        <end position="37"/>
    </location>
</feature>
<proteinExistence type="inferred from homology"/>
<feature type="transmembrane region" description="Helical" evidence="6">
    <location>
        <begin position="180"/>
        <end position="204"/>
    </location>
</feature>
<dbReference type="PROSITE" id="PS50928">
    <property type="entry name" value="ABC_TM1"/>
    <property type="match status" value="1"/>
</dbReference>
<comment type="subcellular location">
    <subcellularLocation>
        <location evidence="6">Cell membrane</location>
        <topology evidence="6">Multi-pass membrane protein</topology>
    </subcellularLocation>
    <subcellularLocation>
        <location evidence="1">Membrane</location>
        <topology evidence="1">Multi-pass membrane protein</topology>
    </subcellularLocation>
</comment>
<dbReference type="GO" id="GO:0031460">
    <property type="term" value="P:glycine betaine transport"/>
    <property type="evidence" value="ECO:0007669"/>
    <property type="project" value="TreeGrafter"/>
</dbReference>
<sequence>MSWLSENWRWVGELLRAHLFIALPATALAVLVSVPIGRFAHRFPKVGGVILSGATLTYAIPSLPLLVAVPLVIGTPLRSPLTIIAALGLYGMALLVRTASDAFSSVDQTVIDGATAVGHSRRTLLWTVELPLAVPVLVSGIRVVAVSTVGLVTIGALVGIPSVGTLLTDGFQRGITAEVVTGVVATVALALAVDGLVVLLGRLLTPWTRAGKAPGAKGEQA</sequence>
<dbReference type="GO" id="GO:0055085">
    <property type="term" value="P:transmembrane transport"/>
    <property type="evidence" value="ECO:0007669"/>
    <property type="project" value="InterPro"/>
</dbReference>
<evidence type="ECO:0000256" key="5">
    <source>
        <dbReference type="ARBA" id="ARBA00023136"/>
    </source>
</evidence>
<dbReference type="Proteomes" id="UP000078368">
    <property type="component" value="Unassembled WGS sequence"/>
</dbReference>
<keyword evidence="9" id="KW-1185">Reference proteome</keyword>
<evidence type="ECO:0000256" key="2">
    <source>
        <dbReference type="ARBA" id="ARBA00022448"/>
    </source>
</evidence>
<evidence type="ECO:0000313" key="8">
    <source>
        <dbReference type="EMBL" id="OAP86043.1"/>
    </source>
</evidence>
<keyword evidence="3 6" id="KW-0812">Transmembrane</keyword>
<gene>
    <name evidence="8" type="ORF">A4H34_02365</name>
</gene>
<feature type="transmembrane region" description="Helical" evidence="6">
    <location>
        <begin position="49"/>
        <end position="73"/>
    </location>
</feature>
<dbReference type="InterPro" id="IPR051204">
    <property type="entry name" value="ABC_transp_perm/SBD"/>
</dbReference>
<organism evidence="8 9">
    <name type="scientific">Peptidiphaga gingivicola</name>
    <dbReference type="NCBI Taxonomy" id="2741497"/>
    <lineage>
        <taxon>Bacteria</taxon>
        <taxon>Bacillati</taxon>
        <taxon>Actinomycetota</taxon>
        <taxon>Actinomycetes</taxon>
        <taxon>Actinomycetales</taxon>
        <taxon>Actinomycetaceae</taxon>
        <taxon>Peptidiphaga</taxon>
    </lineage>
</organism>
<accession>A0A179B487</accession>
<dbReference type="InterPro" id="IPR000515">
    <property type="entry name" value="MetI-like"/>
</dbReference>
<dbReference type="OrthoDB" id="3233284at2"/>
<dbReference type="STRING" id="1823756.A4H34_02365"/>
<comment type="caution">
    <text evidence="8">The sequence shown here is derived from an EMBL/GenBank/DDBJ whole genome shotgun (WGS) entry which is preliminary data.</text>
</comment>
<keyword evidence="5 6" id="KW-0472">Membrane</keyword>
<feature type="domain" description="ABC transmembrane type-1" evidence="7">
    <location>
        <begin position="15"/>
        <end position="202"/>
    </location>
</feature>
<keyword evidence="2 6" id="KW-0813">Transport</keyword>
<feature type="transmembrane region" description="Helical" evidence="6">
    <location>
        <begin position="79"/>
        <end position="96"/>
    </location>
</feature>
<evidence type="ECO:0000259" key="7">
    <source>
        <dbReference type="PROSITE" id="PS50928"/>
    </source>
</evidence>
<dbReference type="PANTHER" id="PTHR30177:SF4">
    <property type="entry name" value="OSMOPROTECTANT IMPORT PERMEASE PROTEIN OSMW"/>
    <property type="match status" value="1"/>
</dbReference>
<comment type="similarity">
    <text evidence="6">Belongs to the binding-protein-dependent transport system permease family.</text>
</comment>
<evidence type="ECO:0000256" key="6">
    <source>
        <dbReference type="RuleBase" id="RU363032"/>
    </source>
</evidence>
<dbReference type="GO" id="GO:0005886">
    <property type="term" value="C:plasma membrane"/>
    <property type="evidence" value="ECO:0007669"/>
    <property type="project" value="UniProtKB-SubCell"/>
</dbReference>
<protein>
    <submittedName>
        <fullName evidence="8">ABC transporter permease</fullName>
    </submittedName>
</protein>
<evidence type="ECO:0000256" key="4">
    <source>
        <dbReference type="ARBA" id="ARBA00022989"/>
    </source>
</evidence>
<dbReference type="Pfam" id="PF00528">
    <property type="entry name" value="BPD_transp_1"/>
    <property type="match status" value="1"/>
</dbReference>
<feature type="transmembrane region" description="Helical" evidence="6">
    <location>
        <begin position="130"/>
        <end position="160"/>
    </location>
</feature>
<dbReference type="Gene3D" id="1.10.3720.10">
    <property type="entry name" value="MetI-like"/>
    <property type="match status" value="1"/>
</dbReference>
<dbReference type="PANTHER" id="PTHR30177">
    <property type="entry name" value="GLYCINE BETAINE/L-PROLINE TRANSPORT SYSTEM PERMEASE PROTEIN PROW"/>
    <property type="match status" value="1"/>
</dbReference>
<dbReference type="AlphaFoldDB" id="A0A179B487"/>
<dbReference type="SUPFAM" id="SSF161098">
    <property type="entry name" value="MetI-like"/>
    <property type="match status" value="1"/>
</dbReference>
<dbReference type="InterPro" id="IPR035906">
    <property type="entry name" value="MetI-like_sf"/>
</dbReference>
<name>A0A179B487_9ACTO</name>
<reference evidence="8 9" key="1">
    <citation type="submission" date="2016-04" db="EMBL/GenBank/DDBJ databases">
        <title>Peptidophaga gingivicola gen. nov., sp. nov., isolated from human subgingival plaque.</title>
        <authorList>
            <person name="Beall C.J."/>
            <person name="Mokrzan E.M."/>
            <person name="Griffen A.L."/>
            <person name="Leys E.J."/>
        </authorList>
    </citation>
    <scope>NUCLEOTIDE SEQUENCE [LARGE SCALE GENOMIC DNA]</scope>
    <source>
        <strain evidence="8 9">BA112</strain>
    </source>
</reference>
<dbReference type="EMBL" id="LVZK01000001">
    <property type="protein sequence ID" value="OAP86043.1"/>
    <property type="molecule type" value="Genomic_DNA"/>
</dbReference>
<evidence type="ECO:0000313" key="9">
    <source>
        <dbReference type="Proteomes" id="UP000078368"/>
    </source>
</evidence>
<keyword evidence="4 6" id="KW-1133">Transmembrane helix</keyword>